<evidence type="ECO:0000259" key="1">
    <source>
        <dbReference type="Pfam" id="PF05076"/>
    </source>
</evidence>
<sequence>MKDPKETAVVKYLAHLDKIFQREPEFFRNESTIEGVNDVSAIVYRDYPTIGYMTAVTYGLSLVEHPDYTDTRPELCICVESDEINWGIVIGHIANHLRGKYPFTYGFTIDFKSQVAKDSEMDAFLVFAPTVFEREEWAGIDVGEDYKINLTSLYPIYASELEAYNIMGIEDFWKHPNFHPYNVRREKVSLG</sequence>
<dbReference type="InterPro" id="IPR020941">
    <property type="entry name" value="SUFU-like_domain"/>
</dbReference>
<name>A0ABV2LSV8_9FLAO</name>
<dbReference type="RefSeq" id="WP_354508132.1">
    <property type="nucleotide sequence ID" value="NZ_JBEPMO010000005.1"/>
</dbReference>
<gene>
    <name evidence="2" type="ORF">ABID46_001233</name>
</gene>
<dbReference type="Proteomes" id="UP001549146">
    <property type="component" value="Unassembled WGS sequence"/>
</dbReference>
<dbReference type="Pfam" id="PF05076">
    <property type="entry name" value="SUFU"/>
    <property type="match status" value="1"/>
</dbReference>
<keyword evidence="3" id="KW-1185">Reference proteome</keyword>
<feature type="domain" description="Suppressor of fused-like" evidence="1">
    <location>
        <begin position="42"/>
        <end position="174"/>
    </location>
</feature>
<protein>
    <recommendedName>
        <fullName evidence="1">Suppressor of fused-like domain-containing protein</fullName>
    </recommendedName>
</protein>
<organism evidence="2 3">
    <name type="scientific">Moheibacter stercoris</name>
    <dbReference type="NCBI Taxonomy" id="1628251"/>
    <lineage>
        <taxon>Bacteria</taxon>
        <taxon>Pseudomonadati</taxon>
        <taxon>Bacteroidota</taxon>
        <taxon>Flavobacteriia</taxon>
        <taxon>Flavobacteriales</taxon>
        <taxon>Weeksellaceae</taxon>
        <taxon>Moheibacter</taxon>
    </lineage>
</organism>
<dbReference type="EMBL" id="JBEPMO010000005">
    <property type="protein sequence ID" value="MET3731659.1"/>
    <property type="molecule type" value="Genomic_DNA"/>
</dbReference>
<evidence type="ECO:0000313" key="3">
    <source>
        <dbReference type="Proteomes" id="UP001549146"/>
    </source>
</evidence>
<reference evidence="2 3" key="1">
    <citation type="submission" date="2024-06" db="EMBL/GenBank/DDBJ databases">
        <title>Genomic Encyclopedia of Type Strains, Phase IV (KMG-IV): sequencing the most valuable type-strain genomes for metagenomic binning, comparative biology and taxonomic classification.</title>
        <authorList>
            <person name="Goeker M."/>
        </authorList>
    </citation>
    <scope>NUCLEOTIDE SEQUENCE [LARGE SCALE GENOMIC DNA]</scope>
    <source>
        <strain evidence="2 3">DSM 29388</strain>
    </source>
</reference>
<accession>A0ABV2LSV8</accession>
<evidence type="ECO:0000313" key="2">
    <source>
        <dbReference type="EMBL" id="MET3731659.1"/>
    </source>
</evidence>
<comment type="caution">
    <text evidence="2">The sequence shown here is derived from an EMBL/GenBank/DDBJ whole genome shotgun (WGS) entry which is preliminary data.</text>
</comment>
<proteinExistence type="predicted"/>